<organism evidence="3">
    <name type="scientific">viral metagenome</name>
    <dbReference type="NCBI Taxonomy" id="1070528"/>
    <lineage>
        <taxon>unclassified sequences</taxon>
        <taxon>metagenomes</taxon>
        <taxon>organismal metagenomes</taxon>
    </lineage>
</organism>
<reference evidence="3" key="1">
    <citation type="journal article" date="2020" name="Nature">
        <title>Giant virus diversity and host interactions through global metagenomics.</title>
        <authorList>
            <person name="Schulz F."/>
            <person name="Roux S."/>
            <person name="Paez-Espino D."/>
            <person name="Jungbluth S."/>
            <person name="Walsh D.A."/>
            <person name="Denef V.J."/>
            <person name="McMahon K.D."/>
            <person name="Konstantinidis K.T."/>
            <person name="Eloe-Fadrosh E.A."/>
            <person name="Kyrpides N.C."/>
            <person name="Woyke T."/>
        </authorList>
    </citation>
    <scope>NUCLEOTIDE SEQUENCE</scope>
    <source>
        <strain evidence="3">GVMAG-M-3300023184-101</strain>
    </source>
</reference>
<dbReference type="EMBL" id="MN739950">
    <property type="protein sequence ID" value="QHT79619.1"/>
    <property type="molecule type" value="Genomic_DNA"/>
</dbReference>
<dbReference type="Gene3D" id="2.60.120.620">
    <property type="entry name" value="q2cbj1_9rhob like domain"/>
    <property type="match status" value="1"/>
</dbReference>
<protein>
    <recommendedName>
        <fullName evidence="2">NADP-dependent oxidoreductase domain-containing protein</fullName>
    </recommendedName>
</protein>
<feature type="domain" description="NADP-dependent oxidoreductase" evidence="2">
    <location>
        <begin position="56"/>
        <end position="183"/>
    </location>
</feature>
<sequence length="671" mass="79072">MDNDKIQLIFVIHLVQNYLKNSCMYIYIYKYNLYIYKYMIYGLLRITNTNDPFNVLDDVYFNKKINCFDTANCYGKSENIFGDWILSRNINRNDIHIICKAGHHSYNKNQIIHRITQEDIINDLYTSFQRINITYADTFMFHRDDENISPEKIYNICNYLLENKLCKKIGASNWKTSRIEEINYISNVRKGISIIEESQIFLNFIKLSYFPYPNIHMINYSDYNWYIKHPEHKIQIYSVACFLSELDNNPIHQNKIFKKLLEYICGITNESKQNILYILLSKCTGLNVECIQGSISPNHILHQTKIDEIFSLIEKTIPNLIEFITCFLVEHPIGSVENNMISFLMNGFVGPFPLENIKEDKLDSISTWLLNKSLNDYTQMKQHHEYNNDIKELCLNNTLNEIITKYIGYECICYNTEFFLRQNNNDFKYTANWHIDPYIDLDYTYPHFTLQIGLTDNNDNNSLHAILGTHLFDYQNKYNSIDKNNKFAPLTNFDEKNIDSNLVYKLLNKKGYVYLLSNYLTHGKGIIQNNDNNVRIALTLRIISKNSIIKTTPHSHISKNIFTLGSLNYGSDTLCSKLLWNIVQNNFKSIFISKSIDDIINKIYTWENSHISFLDNFKMDAFGQGYYTIIDKQHIIAHFGYREHNITFNDDYTEFSSTRKDDLQIVNGKLK</sequence>
<dbReference type="Gene3D" id="3.20.20.100">
    <property type="entry name" value="NADP-dependent oxidoreductase domain"/>
    <property type="match status" value="1"/>
</dbReference>
<dbReference type="SUPFAM" id="SSF51430">
    <property type="entry name" value="NAD(P)-linked oxidoreductase"/>
    <property type="match status" value="1"/>
</dbReference>
<dbReference type="SUPFAM" id="SSF51197">
    <property type="entry name" value="Clavaminate synthase-like"/>
    <property type="match status" value="1"/>
</dbReference>
<dbReference type="GO" id="GO:0005829">
    <property type="term" value="C:cytosol"/>
    <property type="evidence" value="ECO:0007669"/>
    <property type="project" value="TreeGrafter"/>
</dbReference>
<dbReference type="InterPro" id="IPR050523">
    <property type="entry name" value="AKR_Detox_Biosynth"/>
</dbReference>
<keyword evidence="1" id="KW-0560">Oxidoreductase</keyword>
<name>A0A6C0HGL0_9ZZZZ</name>
<evidence type="ECO:0000256" key="1">
    <source>
        <dbReference type="ARBA" id="ARBA00023002"/>
    </source>
</evidence>
<dbReference type="Pfam" id="PF00248">
    <property type="entry name" value="Aldo_ket_red"/>
    <property type="match status" value="1"/>
</dbReference>
<dbReference type="PANTHER" id="PTHR43364">
    <property type="entry name" value="NADH-SPECIFIC METHYLGLYOXAL REDUCTASE-RELATED"/>
    <property type="match status" value="1"/>
</dbReference>
<accession>A0A6C0HGL0</accession>
<evidence type="ECO:0000313" key="3">
    <source>
        <dbReference type="EMBL" id="QHT79619.1"/>
    </source>
</evidence>
<proteinExistence type="predicted"/>
<dbReference type="InterPro" id="IPR023210">
    <property type="entry name" value="NADP_OxRdtase_dom"/>
</dbReference>
<dbReference type="GO" id="GO:0016491">
    <property type="term" value="F:oxidoreductase activity"/>
    <property type="evidence" value="ECO:0007669"/>
    <property type="project" value="UniProtKB-KW"/>
</dbReference>
<evidence type="ECO:0000259" key="2">
    <source>
        <dbReference type="Pfam" id="PF00248"/>
    </source>
</evidence>
<dbReference type="InterPro" id="IPR036812">
    <property type="entry name" value="NAD(P)_OxRdtase_dom_sf"/>
</dbReference>
<dbReference type="AlphaFoldDB" id="A0A6C0HGL0"/>
<dbReference type="PANTHER" id="PTHR43364:SF4">
    <property type="entry name" value="NAD(P)-LINKED OXIDOREDUCTASE SUPERFAMILY PROTEIN"/>
    <property type="match status" value="1"/>
</dbReference>